<proteinExistence type="inferred from homology"/>
<dbReference type="InterPro" id="IPR000868">
    <property type="entry name" value="Isochorismatase-like_dom"/>
</dbReference>
<feature type="domain" description="Isochorismatase-like" evidence="3">
    <location>
        <begin position="25"/>
        <end position="219"/>
    </location>
</feature>
<protein>
    <submittedName>
        <fullName evidence="4">Peroxyureidoacrylate/ureidoacrylate amidohydrolase RutB</fullName>
        <ecNumber evidence="4">3.5.1.110</ecNumber>
    </submittedName>
</protein>
<dbReference type="Gene3D" id="3.40.50.850">
    <property type="entry name" value="Isochorismatase-like"/>
    <property type="match status" value="1"/>
</dbReference>
<dbReference type="InterPro" id="IPR036380">
    <property type="entry name" value="Isochorismatase-like_sf"/>
</dbReference>
<dbReference type="PANTHER" id="PTHR43540">
    <property type="entry name" value="PEROXYUREIDOACRYLATE/UREIDOACRYLATE AMIDOHYDROLASE-RELATED"/>
    <property type="match status" value="1"/>
</dbReference>
<dbReference type="EC" id="3.5.1.110" evidence="4"/>
<dbReference type="GO" id="GO:0016787">
    <property type="term" value="F:hydrolase activity"/>
    <property type="evidence" value="ECO:0007669"/>
    <property type="project" value="UniProtKB-KW"/>
</dbReference>
<comment type="similarity">
    <text evidence="1">Belongs to the isochorismatase family.</text>
</comment>
<keyword evidence="5" id="KW-1185">Reference proteome</keyword>
<dbReference type="OrthoDB" id="257098at2"/>
<dbReference type="PANTHER" id="PTHR43540:SF1">
    <property type="entry name" value="ISOCHORISMATASE HYDROLASE"/>
    <property type="match status" value="1"/>
</dbReference>
<comment type="caution">
    <text evidence="4">The sequence shown here is derived from an EMBL/GenBank/DDBJ whole genome shotgun (WGS) entry which is preliminary data.</text>
</comment>
<evidence type="ECO:0000256" key="1">
    <source>
        <dbReference type="ARBA" id="ARBA00006336"/>
    </source>
</evidence>
<dbReference type="RefSeq" id="WP_106010330.1">
    <property type="nucleotide sequence ID" value="NZ_PVXP01000049.1"/>
</dbReference>
<dbReference type="SUPFAM" id="SSF52499">
    <property type="entry name" value="Isochorismatase-like hydrolases"/>
    <property type="match status" value="1"/>
</dbReference>
<evidence type="ECO:0000313" key="4">
    <source>
        <dbReference type="EMBL" id="PRR82989.1"/>
    </source>
</evidence>
<sequence length="232" mass="26494">MENKTLYYEFVPAEGNVTKPDPEKTALLVVDMQNQFVKKDFGDARIAKEKGMWDSWKYFYGRLENTVIPNNKKLLDFFRKNKMEVTYGRIACYHKDGRDRSPVQRRPGWNNILLPVGTYAAEIIDELKPLKDEIVVEKTTDSVLYGSNYERILRNMGIECVVCTGVVTDQCVASTVRSLADAGFEVILPEDCCCAATKELHDAELTIMNQIYCSVTSVDETIEILERQLKNI</sequence>
<reference evidence="4 5" key="1">
    <citation type="submission" date="2018-03" db="EMBL/GenBank/DDBJ databases">
        <title>Genome sequence of Clostridium luticellarii DSM 29923.</title>
        <authorList>
            <person name="Poehlein A."/>
            <person name="Daniel R."/>
        </authorList>
    </citation>
    <scope>NUCLEOTIDE SEQUENCE [LARGE SCALE GENOMIC DNA]</scope>
    <source>
        <strain evidence="4 5">DSM 29923</strain>
    </source>
</reference>
<organism evidence="4 5">
    <name type="scientific">Clostridium luticellarii</name>
    <dbReference type="NCBI Taxonomy" id="1691940"/>
    <lineage>
        <taxon>Bacteria</taxon>
        <taxon>Bacillati</taxon>
        <taxon>Bacillota</taxon>
        <taxon>Clostridia</taxon>
        <taxon>Eubacteriales</taxon>
        <taxon>Clostridiaceae</taxon>
        <taxon>Clostridium</taxon>
    </lineage>
</organism>
<name>A0A2T0BGJ1_9CLOT</name>
<dbReference type="Pfam" id="PF00857">
    <property type="entry name" value="Isochorismatase"/>
    <property type="match status" value="1"/>
</dbReference>
<gene>
    <name evidence="4" type="primary">rutB</name>
    <name evidence="4" type="ORF">CLLU_27380</name>
</gene>
<dbReference type="Proteomes" id="UP000237798">
    <property type="component" value="Unassembled WGS sequence"/>
</dbReference>
<accession>A0A2T0BGJ1</accession>
<dbReference type="CDD" id="cd00431">
    <property type="entry name" value="cysteine_hydrolases"/>
    <property type="match status" value="1"/>
</dbReference>
<keyword evidence="2 4" id="KW-0378">Hydrolase</keyword>
<dbReference type="InterPro" id="IPR050272">
    <property type="entry name" value="Isochorismatase-like_hydrls"/>
</dbReference>
<dbReference type="AlphaFoldDB" id="A0A2T0BGJ1"/>
<dbReference type="EMBL" id="PVXP01000049">
    <property type="protein sequence ID" value="PRR82989.1"/>
    <property type="molecule type" value="Genomic_DNA"/>
</dbReference>
<evidence type="ECO:0000256" key="2">
    <source>
        <dbReference type="ARBA" id="ARBA00022801"/>
    </source>
</evidence>
<evidence type="ECO:0000259" key="3">
    <source>
        <dbReference type="Pfam" id="PF00857"/>
    </source>
</evidence>
<evidence type="ECO:0000313" key="5">
    <source>
        <dbReference type="Proteomes" id="UP000237798"/>
    </source>
</evidence>